<dbReference type="EMBL" id="JABSNW010000001">
    <property type="protein sequence ID" value="KAL2892022.1"/>
    <property type="molecule type" value="Genomic_DNA"/>
</dbReference>
<sequence>MTTESANFAAGQLEYVQSELKETQSELYQARLNEQRALDKLQLAIPPPAAPAVSTAVEGEAHASVPASVPMSVFVSASVPHRLPPGCQTRLNQIVLSTTLQELFRAAYDSDPIVPPTTLQELFCAAYDSDPVPCAALAAILNPETSRLPTLTLAECSEREGYLAPLSVPYVARWVRQCHTCRRVTPFHDSQKCLLRPLPIPERAWRDISADFITHLPKSNGYDAILVIVDHLTKMRHLIPCHGNCNAEDTACLYLKNVWKLHGLPSTIVSDRGPQFIAEFWRCLSGSLRIEPALSSAHHPETDGQTERMNSVLGQYLRAYVAYLQDDWEDWLPLAEFPGNAHYPETTNIPPFFANYGFQPRMGFEPISDLPDSTQS</sequence>
<evidence type="ECO:0000256" key="1">
    <source>
        <dbReference type="ARBA" id="ARBA00022884"/>
    </source>
</evidence>
<proteinExistence type="predicted"/>
<dbReference type="PROSITE" id="PS50994">
    <property type="entry name" value="INTEGRASE"/>
    <property type="match status" value="1"/>
</dbReference>
<gene>
    <name evidence="3" type="ORF">HOO65_011380</name>
</gene>
<reference evidence="3 4" key="1">
    <citation type="submission" date="2020-05" db="EMBL/GenBank/DDBJ databases">
        <title>Ceratocystis lukuohia genome.</title>
        <authorList>
            <person name="Harrington T.C."/>
            <person name="Kim K."/>
            <person name="Mayers C.G."/>
        </authorList>
    </citation>
    <scope>NUCLEOTIDE SEQUENCE [LARGE SCALE GENOMIC DNA]</scope>
    <source>
        <strain evidence="3 4">C4212</strain>
    </source>
</reference>
<dbReference type="Pfam" id="PF00665">
    <property type="entry name" value="rve"/>
    <property type="match status" value="1"/>
</dbReference>
<dbReference type="InterPro" id="IPR050951">
    <property type="entry name" value="Retrovirus_Pol_polyprotein"/>
</dbReference>
<dbReference type="Proteomes" id="UP001610728">
    <property type="component" value="Unassembled WGS sequence"/>
</dbReference>
<accession>A0ABR4MUQ6</accession>
<dbReference type="GeneID" id="98115625"/>
<organism evidence="3 4">
    <name type="scientific">Ceratocystis lukuohia</name>
    <dbReference type="NCBI Taxonomy" id="2019550"/>
    <lineage>
        <taxon>Eukaryota</taxon>
        <taxon>Fungi</taxon>
        <taxon>Dikarya</taxon>
        <taxon>Ascomycota</taxon>
        <taxon>Pezizomycotina</taxon>
        <taxon>Sordariomycetes</taxon>
        <taxon>Hypocreomycetidae</taxon>
        <taxon>Microascales</taxon>
        <taxon>Ceratocystidaceae</taxon>
        <taxon>Ceratocystis</taxon>
    </lineage>
</organism>
<dbReference type="InterPro" id="IPR036397">
    <property type="entry name" value="RNaseH_sf"/>
</dbReference>
<keyword evidence="4" id="KW-1185">Reference proteome</keyword>
<dbReference type="RefSeq" id="XP_070863201.1">
    <property type="nucleotide sequence ID" value="XM_071005834.1"/>
</dbReference>
<evidence type="ECO:0000259" key="2">
    <source>
        <dbReference type="PROSITE" id="PS50994"/>
    </source>
</evidence>
<evidence type="ECO:0000313" key="3">
    <source>
        <dbReference type="EMBL" id="KAL2892022.1"/>
    </source>
</evidence>
<comment type="caution">
    <text evidence="3">The sequence shown here is derived from an EMBL/GenBank/DDBJ whole genome shotgun (WGS) entry which is preliminary data.</text>
</comment>
<name>A0ABR4MUQ6_9PEZI</name>
<protein>
    <recommendedName>
        <fullName evidence="2">Integrase catalytic domain-containing protein</fullName>
    </recommendedName>
</protein>
<dbReference type="PANTHER" id="PTHR37984:SF15">
    <property type="entry name" value="INTEGRASE CATALYTIC DOMAIN-CONTAINING PROTEIN"/>
    <property type="match status" value="1"/>
</dbReference>
<feature type="domain" description="Integrase catalytic" evidence="2">
    <location>
        <begin position="195"/>
        <end position="368"/>
    </location>
</feature>
<keyword evidence="1" id="KW-0694">RNA-binding</keyword>
<evidence type="ECO:0000313" key="4">
    <source>
        <dbReference type="Proteomes" id="UP001610728"/>
    </source>
</evidence>
<dbReference type="Gene3D" id="3.30.420.10">
    <property type="entry name" value="Ribonuclease H-like superfamily/Ribonuclease H"/>
    <property type="match status" value="1"/>
</dbReference>
<dbReference type="SUPFAM" id="SSF53098">
    <property type="entry name" value="Ribonuclease H-like"/>
    <property type="match status" value="1"/>
</dbReference>
<dbReference type="InterPro" id="IPR001584">
    <property type="entry name" value="Integrase_cat-core"/>
</dbReference>
<dbReference type="PANTHER" id="PTHR37984">
    <property type="entry name" value="PROTEIN CBG26694"/>
    <property type="match status" value="1"/>
</dbReference>
<dbReference type="InterPro" id="IPR012337">
    <property type="entry name" value="RNaseH-like_sf"/>
</dbReference>